<feature type="transmembrane region" description="Helical" evidence="5">
    <location>
        <begin position="88"/>
        <end position="114"/>
    </location>
</feature>
<evidence type="ECO:0000259" key="6">
    <source>
        <dbReference type="PROSITE" id="PS50850"/>
    </source>
</evidence>
<evidence type="ECO:0000256" key="2">
    <source>
        <dbReference type="ARBA" id="ARBA00022692"/>
    </source>
</evidence>
<name>A0A4R4NUL7_9ACTN</name>
<dbReference type="Gene3D" id="1.20.1720.10">
    <property type="entry name" value="Multidrug resistance protein D"/>
    <property type="match status" value="2"/>
</dbReference>
<dbReference type="PANTHER" id="PTHR42718">
    <property type="entry name" value="MAJOR FACILITATOR SUPERFAMILY MULTIDRUG TRANSPORTER MFSC"/>
    <property type="match status" value="1"/>
</dbReference>
<proteinExistence type="predicted"/>
<feature type="transmembrane region" description="Helical" evidence="5">
    <location>
        <begin position="146"/>
        <end position="169"/>
    </location>
</feature>
<feature type="transmembrane region" description="Helical" evidence="5">
    <location>
        <begin position="441"/>
        <end position="463"/>
    </location>
</feature>
<dbReference type="AlphaFoldDB" id="A0A4R4NUL7"/>
<sequence length="471" mass="48599">MVSQRRACFAVSKIFSPRAWAVFLLVVAADVLDLLSTTVTNVAAPTIVRELGASSSLVPWLGASYTLAMGSLMIVGGRLGDRFGCRRLFLIGLAGFTLCSLTAAVATTSFVLVASRTGQGVFGGLLIPQGFILLMRVIPRESMGTVFGLFGPLIAVSSISGPVVAGLLIEADPFGLSWRSVFLLDVLLGVLILVVGRKAIPPFDSDASIRIRPGAALTLMAGLGLLLAGLIDGGASEWTDRAVTATTAGTVVLAAFGWQQARTRRPLLERSLFTNRGFVAGLVFGALFFSTVTGTMYVTTLYLQQRLSLSPFHAALVTAPVSVGIIAASFTARSRVVSHGRGVISIGVLLFALGIIGMTIVIGVERHPVPLISVPLFVAGLGMGCCFGAVFAVALGDVNPAQAGSASGVLNAVQQIVNAAGSAVVSTVYLATATPSGPSSGVLPCLLLTLAITVACAMSIPLLPRRGAHLH</sequence>
<feature type="transmembrane region" description="Helical" evidence="5">
    <location>
        <begin position="216"/>
        <end position="235"/>
    </location>
</feature>
<feature type="transmembrane region" description="Helical" evidence="5">
    <location>
        <begin position="408"/>
        <end position="429"/>
    </location>
</feature>
<accession>A0A4R4NUL7</accession>
<keyword evidence="8" id="KW-1185">Reference proteome</keyword>
<feature type="transmembrane region" description="Helical" evidence="5">
    <location>
        <begin position="57"/>
        <end position="76"/>
    </location>
</feature>
<protein>
    <submittedName>
        <fullName evidence="7">MFS transporter</fullName>
    </submittedName>
</protein>
<dbReference type="InterPro" id="IPR036259">
    <property type="entry name" value="MFS_trans_sf"/>
</dbReference>
<feature type="transmembrane region" description="Helical" evidence="5">
    <location>
        <begin position="376"/>
        <end position="396"/>
    </location>
</feature>
<evidence type="ECO:0000313" key="8">
    <source>
        <dbReference type="Proteomes" id="UP000295157"/>
    </source>
</evidence>
<dbReference type="Pfam" id="PF07690">
    <property type="entry name" value="MFS_1"/>
    <property type="match status" value="1"/>
</dbReference>
<dbReference type="EMBL" id="SMJZ01000004">
    <property type="protein sequence ID" value="TDC11032.1"/>
    <property type="molecule type" value="Genomic_DNA"/>
</dbReference>
<dbReference type="InterPro" id="IPR020846">
    <property type="entry name" value="MFS_dom"/>
</dbReference>
<dbReference type="GO" id="GO:0005886">
    <property type="term" value="C:plasma membrane"/>
    <property type="evidence" value="ECO:0007669"/>
    <property type="project" value="UniProtKB-SubCell"/>
</dbReference>
<feature type="domain" description="Major facilitator superfamily (MFS) profile" evidence="6">
    <location>
        <begin position="22"/>
        <end position="467"/>
    </location>
</feature>
<keyword evidence="4 5" id="KW-0472">Membrane</keyword>
<evidence type="ECO:0000256" key="5">
    <source>
        <dbReference type="SAM" id="Phobius"/>
    </source>
</evidence>
<dbReference type="OrthoDB" id="7375466at2"/>
<feature type="transmembrane region" description="Helical" evidence="5">
    <location>
        <begin position="241"/>
        <end position="258"/>
    </location>
</feature>
<reference evidence="7 8" key="1">
    <citation type="submission" date="2019-02" db="EMBL/GenBank/DDBJ databases">
        <title>Draft genome sequences of novel Actinobacteria.</title>
        <authorList>
            <person name="Sahin N."/>
            <person name="Ay H."/>
            <person name="Saygin H."/>
        </authorList>
    </citation>
    <scope>NUCLEOTIDE SEQUENCE [LARGE SCALE GENOMIC DNA]</scope>
    <source>
        <strain evidence="7 8">KC201</strain>
    </source>
</reference>
<comment type="caution">
    <text evidence="7">The sequence shown here is derived from an EMBL/GenBank/DDBJ whole genome shotgun (WGS) entry which is preliminary data.</text>
</comment>
<feature type="transmembrane region" description="Helical" evidence="5">
    <location>
        <begin position="343"/>
        <end position="364"/>
    </location>
</feature>
<comment type="subcellular location">
    <subcellularLocation>
        <location evidence="1">Cell membrane</location>
        <topology evidence="1">Multi-pass membrane protein</topology>
    </subcellularLocation>
</comment>
<gene>
    <name evidence="7" type="ORF">E1267_02260</name>
</gene>
<feature type="transmembrane region" description="Helical" evidence="5">
    <location>
        <begin position="120"/>
        <end position="139"/>
    </location>
</feature>
<feature type="transmembrane region" description="Helical" evidence="5">
    <location>
        <begin position="20"/>
        <end position="37"/>
    </location>
</feature>
<dbReference type="InterPro" id="IPR011701">
    <property type="entry name" value="MFS"/>
</dbReference>
<evidence type="ECO:0000256" key="1">
    <source>
        <dbReference type="ARBA" id="ARBA00004651"/>
    </source>
</evidence>
<evidence type="ECO:0000313" key="7">
    <source>
        <dbReference type="EMBL" id="TDC11032.1"/>
    </source>
</evidence>
<dbReference type="SUPFAM" id="SSF103473">
    <property type="entry name" value="MFS general substrate transporter"/>
    <property type="match status" value="1"/>
</dbReference>
<dbReference type="GO" id="GO:0022857">
    <property type="term" value="F:transmembrane transporter activity"/>
    <property type="evidence" value="ECO:0007669"/>
    <property type="project" value="InterPro"/>
</dbReference>
<feature type="transmembrane region" description="Helical" evidence="5">
    <location>
        <begin position="312"/>
        <end position="331"/>
    </location>
</feature>
<feature type="transmembrane region" description="Helical" evidence="5">
    <location>
        <begin position="175"/>
        <end position="195"/>
    </location>
</feature>
<evidence type="ECO:0000256" key="3">
    <source>
        <dbReference type="ARBA" id="ARBA00022989"/>
    </source>
</evidence>
<evidence type="ECO:0000256" key="4">
    <source>
        <dbReference type="ARBA" id="ARBA00023136"/>
    </source>
</evidence>
<keyword evidence="3 5" id="KW-1133">Transmembrane helix</keyword>
<dbReference type="PANTHER" id="PTHR42718:SF39">
    <property type="entry name" value="ACTINORHODIN TRANSPORTER-RELATED"/>
    <property type="match status" value="1"/>
</dbReference>
<feature type="transmembrane region" description="Helical" evidence="5">
    <location>
        <begin position="278"/>
        <end position="300"/>
    </location>
</feature>
<keyword evidence="2 5" id="KW-0812">Transmembrane</keyword>
<dbReference type="PROSITE" id="PS50850">
    <property type="entry name" value="MFS"/>
    <property type="match status" value="1"/>
</dbReference>
<dbReference type="Proteomes" id="UP000295157">
    <property type="component" value="Unassembled WGS sequence"/>
</dbReference>
<organism evidence="7 8">
    <name type="scientific">Nonomuraea longispora</name>
    <dbReference type="NCBI Taxonomy" id="1848320"/>
    <lineage>
        <taxon>Bacteria</taxon>
        <taxon>Bacillati</taxon>
        <taxon>Actinomycetota</taxon>
        <taxon>Actinomycetes</taxon>
        <taxon>Streptosporangiales</taxon>
        <taxon>Streptosporangiaceae</taxon>
        <taxon>Nonomuraea</taxon>
    </lineage>
</organism>